<dbReference type="GeneID" id="29922382"/>
<dbReference type="RefSeq" id="WP_023399080.1">
    <property type="nucleotide sequence ID" value="NZ_AUSV01000036.1"/>
</dbReference>
<organism evidence="2 3">
    <name type="scientific">Pseudoalteromonas luteoviolacea (strain 2ta16)</name>
    <dbReference type="NCBI Taxonomy" id="1353533"/>
    <lineage>
        <taxon>Bacteria</taxon>
        <taxon>Pseudomonadati</taxon>
        <taxon>Pseudomonadota</taxon>
        <taxon>Gammaproteobacteria</taxon>
        <taxon>Alteromonadales</taxon>
        <taxon>Pseudoalteromonadaceae</taxon>
        <taxon>Pseudoalteromonas</taxon>
    </lineage>
</organism>
<name>V4HZI6_PSEL2</name>
<dbReference type="AlphaFoldDB" id="V4HZI6"/>
<dbReference type="Proteomes" id="UP000017820">
    <property type="component" value="Unassembled WGS sequence"/>
</dbReference>
<accession>V4HZI6</accession>
<proteinExistence type="predicted"/>
<protein>
    <submittedName>
        <fullName evidence="2">Uncharacterized protein</fullName>
    </submittedName>
</protein>
<dbReference type="EMBL" id="AUSV01000036">
    <property type="protein sequence ID" value="ESP93349.1"/>
    <property type="molecule type" value="Genomic_DNA"/>
</dbReference>
<keyword evidence="1" id="KW-0732">Signal</keyword>
<reference evidence="3" key="1">
    <citation type="journal article" date="2014" name="Nat. Chem. Biol.">
        <title>Biosynthesis of polybrominated aromatic organic compounds by marine bacteria.</title>
        <authorList>
            <person name="Agarwal V."/>
            <person name="El Gamal A.A."/>
            <person name="Yamanaka K."/>
            <person name="Poth D."/>
            <person name="Kersten R.D."/>
            <person name="Schorn M."/>
            <person name="Allen E.E."/>
            <person name="Moore B.S."/>
        </authorList>
    </citation>
    <scope>NUCLEOTIDE SEQUENCE [LARGE SCALE GENOMIC DNA]</scope>
    <source>
        <strain evidence="3">2ta16</strain>
    </source>
</reference>
<feature type="chain" id="PRO_5004718861" evidence="1">
    <location>
        <begin position="23"/>
        <end position="103"/>
    </location>
</feature>
<evidence type="ECO:0000313" key="3">
    <source>
        <dbReference type="Proteomes" id="UP000017820"/>
    </source>
</evidence>
<gene>
    <name evidence="2" type="ORF">PL2TA16_03202</name>
</gene>
<feature type="signal peptide" evidence="1">
    <location>
        <begin position="1"/>
        <end position="22"/>
    </location>
</feature>
<evidence type="ECO:0000256" key="1">
    <source>
        <dbReference type="SAM" id="SignalP"/>
    </source>
</evidence>
<dbReference type="PATRIC" id="fig|1353533.3.peg.2159"/>
<evidence type="ECO:0000313" key="2">
    <source>
        <dbReference type="EMBL" id="ESP93349.1"/>
    </source>
</evidence>
<comment type="caution">
    <text evidence="2">The sequence shown here is derived from an EMBL/GenBank/DDBJ whole genome shotgun (WGS) entry which is preliminary data.</text>
</comment>
<sequence length="103" mass="11743">MIKKLIPSVIFAFSLLTFQAAAEQKNDFNAKITHVYINSYDDLLIRIDSSSDWIRLGKVGEKRAEMMYSTALAAKVAGANVWVRYWDYSDDKYSDIRIVSVQG</sequence>